<dbReference type="GO" id="GO:0004326">
    <property type="term" value="F:tetrahydrofolylpolyglutamate synthase activity"/>
    <property type="evidence" value="ECO:0007669"/>
    <property type="project" value="UniProtKB-EC"/>
</dbReference>
<protein>
    <recommendedName>
        <fullName evidence="7">Dihydrofolate synthase/folylpolyglutamate synthase</fullName>
        <ecNumber evidence="5">6.3.2.12</ecNumber>
        <ecNumber evidence="6">6.3.2.17</ecNumber>
    </recommendedName>
    <alternativeName>
        <fullName evidence="16">Folylpoly-gamma-glutamate synthetase-dihydrofolate synthetase</fullName>
    </alternativeName>
    <alternativeName>
        <fullName evidence="14">Folylpolyglutamate synthetase</fullName>
    </alternativeName>
    <alternativeName>
        <fullName evidence="15">Tetrahydrofolylpolyglutamate synthase</fullName>
    </alternativeName>
</protein>
<dbReference type="Pfam" id="PF02875">
    <property type="entry name" value="Mur_ligase_C"/>
    <property type="match status" value="1"/>
</dbReference>
<keyword evidence="24" id="KW-1185">Reference proteome</keyword>
<evidence type="ECO:0000256" key="21">
    <source>
        <dbReference type="PIRNR" id="PIRNR001563"/>
    </source>
</evidence>
<dbReference type="InterPro" id="IPR004101">
    <property type="entry name" value="Mur_ligase_C"/>
</dbReference>
<dbReference type="InterPro" id="IPR001645">
    <property type="entry name" value="Folylpolyglutamate_synth"/>
</dbReference>
<dbReference type="PANTHER" id="PTHR11136">
    <property type="entry name" value="FOLYLPOLYGLUTAMATE SYNTHASE-RELATED"/>
    <property type="match status" value="1"/>
</dbReference>
<comment type="function">
    <text evidence="1">Functions in two distinct reactions of the de novo folate biosynthetic pathway. Catalyzes the addition of a glutamate residue to dihydropteroate (7,8-dihydropteroate or H2Pte) to form dihydrofolate (7,8-dihydrofolate monoglutamate or H2Pte-Glu). Also catalyzes successive additions of L-glutamate to tetrahydrofolate or 10-formyltetrahydrofolate or 5,10-methylenetetrahydrofolate, leading to folylpolyglutamate derivatives.</text>
</comment>
<evidence type="ECO:0000256" key="5">
    <source>
        <dbReference type="ARBA" id="ARBA00013023"/>
    </source>
</evidence>
<evidence type="ECO:0000256" key="14">
    <source>
        <dbReference type="ARBA" id="ARBA00030048"/>
    </source>
</evidence>
<dbReference type="InterPro" id="IPR036565">
    <property type="entry name" value="Mur-like_cat_sf"/>
</dbReference>
<comment type="pathway">
    <text evidence="3">Cofactor biosynthesis; tetrahydrofolylpolyglutamate biosynthesis.</text>
</comment>
<keyword evidence="12" id="KW-0460">Magnesium</keyword>
<evidence type="ECO:0000256" key="12">
    <source>
        <dbReference type="ARBA" id="ARBA00022842"/>
    </source>
</evidence>
<evidence type="ECO:0000256" key="8">
    <source>
        <dbReference type="ARBA" id="ARBA00022598"/>
    </source>
</evidence>
<keyword evidence="10 21" id="KW-0547">Nucleotide-binding</keyword>
<keyword evidence="9" id="KW-0479">Metal-binding</keyword>
<dbReference type="SUPFAM" id="SSF53623">
    <property type="entry name" value="MurD-like peptide ligases, catalytic domain"/>
    <property type="match status" value="1"/>
</dbReference>
<evidence type="ECO:0000256" key="7">
    <source>
        <dbReference type="ARBA" id="ARBA00019357"/>
    </source>
</evidence>
<comment type="catalytic activity">
    <reaction evidence="18">
        <text>10-formyltetrahydrofolyl-(gamma-L-Glu)(n) + L-glutamate + ATP = 10-formyltetrahydrofolyl-(gamma-L-Glu)(n+1) + ADP + phosphate + H(+)</text>
        <dbReference type="Rhea" id="RHEA:51904"/>
        <dbReference type="Rhea" id="RHEA-COMP:13088"/>
        <dbReference type="Rhea" id="RHEA-COMP:14300"/>
        <dbReference type="ChEBI" id="CHEBI:15378"/>
        <dbReference type="ChEBI" id="CHEBI:29985"/>
        <dbReference type="ChEBI" id="CHEBI:30616"/>
        <dbReference type="ChEBI" id="CHEBI:43474"/>
        <dbReference type="ChEBI" id="CHEBI:134413"/>
        <dbReference type="ChEBI" id="CHEBI:456216"/>
        <dbReference type="EC" id="6.3.2.17"/>
    </reaction>
</comment>
<evidence type="ECO:0000256" key="19">
    <source>
        <dbReference type="ARBA" id="ARBA00049035"/>
    </source>
</evidence>
<comment type="catalytic activity">
    <reaction evidence="20">
        <text>7,8-dihydropteroate + L-glutamate + ATP = 7,8-dihydrofolate + ADP + phosphate + H(+)</text>
        <dbReference type="Rhea" id="RHEA:23584"/>
        <dbReference type="ChEBI" id="CHEBI:15378"/>
        <dbReference type="ChEBI" id="CHEBI:17839"/>
        <dbReference type="ChEBI" id="CHEBI:29985"/>
        <dbReference type="ChEBI" id="CHEBI:30616"/>
        <dbReference type="ChEBI" id="CHEBI:43474"/>
        <dbReference type="ChEBI" id="CHEBI:57451"/>
        <dbReference type="ChEBI" id="CHEBI:456216"/>
        <dbReference type="EC" id="6.3.2.12"/>
    </reaction>
</comment>
<evidence type="ECO:0000256" key="17">
    <source>
        <dbReference type="ARBA" id="ARBA00047493"/>
    </source>
</evidence>
<dbReference type="Gene3D" id="3.90.190.20">
    <property type="entry name" value="Mur ligase, C-terminal domain"/>
    <property type="match status" value="1"/>
</dbReference>
<evidence type="ECO:0000256" key="1">
    <source>
        <dbReference type="ARBA" id="ARBA00002714"/>
    </source>
</evidence>
<dbReference type="PANTHER" id="PTHR11136:SF0">
    <property type="entry name" value="DIHYDROFOLATE SYNTHETASE-RELATED"/>
    <property type="match status" value="1"/>
</dbReference>
<evidence type="ECO:0000256" key="13">
    <source>
        <dbReference type="ARBA" id="ARBA00022909"/>
    </source>
</evidence>
<dbReference type="SUPFAM" id="SSF53244">
    <property type="entry name" value="MurD-like peptide ligases, peptide-binding domain"/>
    <property type="match status" value="1"/>
</dbReference>
<evidence type="ECO:0000256" key="10">
    <source>
        <dbReference type="ARBA" id="ARBA00022741"/>
    </source>
</evidence>
<comment type="catalytic activity">
    <reaction evidence="19">
        <text>(6R)-5,10-methylenetetrahydrofolyl-(gamma-L-Glu)(n) + L-glutamate + ATP = (6R)-5,10-methylenetetrahydrofolyl-(gamma-L-Glu)(n+1) + ADP + phosphate + H(+)</text>
        <dbReference type="Rhea" id="RHEA:51912"/>
        <dbReference type="Rhea" id="RHEA-COMP:13257"/>
        <dbReference type="Rhea" id="RHEA-COMP:13258"/>
        <dbReference type="ChEBI" id="CHEBI:15378"/>
        <dbReference type="ChEBI" id="CHEBI:29985"/>
        <dbReference type="ChEBI" id="CHEBI:30616"/>
        <dbReference type="ChEBI" id="CHEBI:43474"/>
        <dbReference type="ChEBI" id="CHEBI:136572"/>
        <dbReference type="ChEBI" id="CHEBI:456216"/>
        <dbReference type="EC" id="6.3.2.17"/>
    </reaction>
</comment>
<comment type="similarity">
    <text evidence="4 21">Belongs to the folylpolyglutamate synthase family.</text>
</comment>
<sequence length="429" mass="44560">MADGAVSSDPRVQRQLDRLQWLSPAGDRLGLQRIDALLDRLGRPQDRLPPVLHVAGTNGKGSTCAVLRAAVEAGGGTAHVFTSPHLVRFNERIRIAGRLIEDDDLADALEAVLDVGADLQPSFFEVATVVAIRAFAATPATATILEVGLGGRLDATNIVATPAATGIAALGLDHQSFLGDTLAAIAGEKAGIAKRGVPLVTLAHPIEAAAVVERVAQDRGAVLLCQGRDWTIERTGDALRYSDGHGTLAIDPPALAGQHQVDNAGLAIAMLRHQTAVPVWDTALRRAPAQARWPARLQHVASGPLVDMLGRPFWIDGGHNPSAAAALADQFGGSRLHIILGMLETKDLAGFLAMLAPLRPTVAAVPIPRADHHSPALIRDLASGIGLDAQAHSSLAEALRAAPADRTVLVAGSLHLAGAALAENGSPPV</sequence>
<keyword evidence="8 21" id="KW-0436">Ligase</keyword>
<gene>
    <name evidence="23" type="ORF">GGR88_001058</name>
</gene>
<evidence type="ECO:0000313" key="23">
    <source>
        <dbReference type="EMBL" id="NJC33584.1"/>
    </source>
</evidence>
<keyword evidence="13" id="KW-0289">Folate biosynthesis</keyword>
<dbReference type="EMBL" id="JAATJE010000001">
    <property type="protein sequence ID" value="NJC33584.1"/>
    <property type="molecule type" value="Genomic_DNA"/>
</dbReference>
<dbReference type="Gene3D" id="3.40.1190.10">
    <property type="entry name" value="Mur-like, catalytic domain"/>
    <property type="match status" value="1"/>
</dbReference>
<dbReference type="GO" id="GO:0008841">
    <property type="term" value="F:dihydrofolate synthase activity"/>
    <property type="evidence" value="ECO:0007669"/>
    <property type="project" value="UniProtKB-EC"/>
</dbReference>
<evidence type="ECO:0000256" key="11">
    <source>
        <dbReference type="ARBA" id="ARBA00022840"/>
    </source>
</evidence>
<dbReference type="InterPro" id="IPR018109">
    <property type="entry name" value="Folylpolyglutamate_synth_CS"/>
</dbReference>
<comment type="pathway">
    <text evidence="2">Cofactor biosynthesis; tetrahydrofolate biosynthesis; 7,8-dihydrofolate from 2-amino-4-hydroxy-6-hydroxymethyl-7,8-dihydropteridine diphosphate and 4-aminobenzoate: step 2/2.</text>
</comment>
<feature type="domain" description="Mur ligase C-terminal" evidence="22">
    <location>
        <begin position="313"/>
        <end position="413"/>
    </location>
</feature>
<dbReference type="PIRSF" id="PIRSF001563">
    <property type="entry name" value="Folylpolyglu_synth"/>
    <property type="match status" value="1"/>
</dbReference>
<comment type="caution">
    <text evidence="23">The sequence shown here is derived from an EMBL/GenBank/DDBJ whole genome shotgun (WGS) entry which is preliminary data.</text>
</comment>
<evidence type="ECO:0000256" key="15">
    <source>
        <dbReference type="ARBA" id="ARBA00030592"/>
    </source>
</evidence>
<evidence type="ECO:0000256" key="2">
    <source>
        <dbReference type="ARBA" id="ARBA00004799"/>
    </source>
</evidence>
<dbReference type="NCBIfam" id="TIGR01499">
    <property type="entry name" value="folC"/>
    <property type="match status" value="1"/>
</dbReference>
<evidence type="ECO:0000259" key="22">
    <source>
        <dbReference type="Pfam" id="PF02875"/>
    </source>
</evidence>
<evidence type="ECO:0000256" key="3">
    <source>
        <dbReference type="ARBA" id="ARBA00005150"/>
    </source>
</evidence>
<keyword evidence="11 21" id="KW-0067">ATP-binding</keyword>
<evidence type="ECO:0000256" key="4">
    <source>
        <dbReference type="ARBA" id="ARBA00008276"/>
    </source>
</evidence>
<evidence type="ECO:0000256" key="6">
    <source>
        <dbReference type="ARBA" id="ARBA00013025"/>
    </source>
</evidence>
<accession>A0ABX0XJR9</accession>
<proteinExistence type="inferred from homology"/>
<evidence type="ECO:0000256" key="20">
    <source>
        <dbReference type="ARBA" id="ARBA00049161"/>
    </source>
</evidence>
<dbReference type="InterPro" id="IPR036615">
    <property type="entry name" value="Mur_ligase_C_dom_sf"/>
</dbReference>
<evidence type="ECO:0000256" key="9">
    <source>
        <dbReference type="ARBA" id="ARBA00022723"/>
    </source>
</evidence>
<evidence type="ECO:0000256" key="16">
    <source>
        <dbReference type="ARBA" id="ARBA00032510"/>
    </source>
</evidence>
<name>A0ABX0XJR9_9SPHN</name>
<dbReference type="PROSITE" id="PS01012">
    <property type="entry name" value="FOLYLPOLYGLU_SYNT_2"/>
    <property type="match status" value="1"/>
</dbReference>
<dbReference type="Proteomes" id="UP000734218">
    <property type="component" value="Unassembled WGS sequence"/>
</dbReference>
<dbReference type="EC" id="6.3.2.12" evidence="5"/>
<organism evidence="23 24">
    <name type="scientific">Sphingomonas jejuensis</name>
    <dbReference type="NCBI Taxonomy" id="904715"/>
    <lineage>
        <taxon>Bacteria</taxon>
        <taxon>Pseudomonadati</taxon>
        <taxon>Pseudomonadota</taxon>
        <taxon>Alphaproteobacteria</taxon>
        <taxon>Sphingomonadales</taxon>
        <taxon>Sphingomonadaceae</taxon>
        <taxon>Sphingomonas</taxon>
    </lineage>
</organism>
<dbReference type="EC" id="6.3.2.17" evidence="6"/>
<evidence type="ECO:0000313" key="24">
    <source>
        <dbReference type="Proteomes" id="UP000734218"/>
    </source>
</evidence>
<comment type="catalytic activity">
    <reaction evidence="17">
        <text>(6S)-5,6,7,8-tetrahydrofolyl-(gamma-L-Glu)(n) + L-glutamate + ATP = (6S)-5,6,7,8-tetrahydrofolyl-(gamma-L-Glu)(n+1) + ADP + phosphate + H(+)</text>
        <dbReference type="Rhea" id="RHEA:10580"/>
        <dbReference type="Rhea" id="RHEA-COMP:14738"/>
        <dbReference type="Rhea" id="RHEA-COMP:14740"/>
        <dbReference type="ChEBI" id="CHEBI:15378"/>
        <dbReference type="ChEBI" id="CHEBI:29985"/>
        <dbReference type="ChEBI" id="CHEBI:30616"/>
        <dbReference type="ChEBI" id="CHEBI:43474"/>
        <dbReference type="ChEBI" id="CHEBI:141005"/>
        <dbReference type="ChEBI" id="CHEBI:456216"/>
        <dbReference type="EC" id="6.3.2.17"/>
    </reaction>
</comment>
<reference evidence="23 24" key="1">
    <citation type="submission" date="2020-03" db="EMBL/GenBank/DDBJ databases">
        <title>Genomic Encyclopedia of Type Strains, Phase IV (KMG-IV): sequencing the most valuable type-strain genomes for metagenomic binning, comparative biology and taxonomic classification.</title>
        <authorList>
            <person name="Goeker M."/>
        </authorList>
    </citation>
    <scope>NUCLEOTIDE SEQUENCE [LARGE SCALE GENOMIC DNA]</scope>
    <source>
        <strain evidence="23 24">DSM 27651</strain>
    </source>
</reference>
<dbReference type="RefSeq" id="WP_167953551.1">
    <property type="nucleotide sequence ID" value="NZ_JAATJE010000001.1"/>
</dbReference>
<evidence type="ECO:0000256" key="18">
    <source>
        <dbReference type="ARBA" id="ARBA00047808"/>
    </source>
</evidence>